<feature type="transmembrane region" description="Helical" evidence="6">
    <location>
        <begin position="152"/>
        <end position="168"/>
    </location>
</feature>
<organism evidence="7 8">
    <name type="scientific">Fusibacter ferrireducens</name>
    <dbReference type="NCBI Taxonomy" id="2785058"/>
    <lineage>
        <taxon>Bacteria</taxon>
        <taxon>Bacillati</taxon>
        <taxon>Bacillota</taxon>
        <taxon>Clostridia</taxon>
        <taxon>Eubacteriales</taxon>
        <taxon>Eubacteriales Family XII. Incertae Sedis</taxon>
        <taxon>Fusibacter</taxon>
    </lineage>
</organism>
<dbReference type="CDD" id="cd06580">
    <property type="entry name" value="TM_PBP1_transp_TpRbsC_like"/>
    <property type="match status" value="1"/>
</dbReference>
<dbReference type="Pfam" id="PF02653">
    <property type="entry name" value="BPD_transp_2"/>
    <property type="match status" value="1"/>
</dbReference>
<feature type="transmembrane region" description="Helical" evidence="6">
    <location>
        <begin position="12"/>
        <end position="32"/>
    </location>
</feature>
<evidence type="ECO:0000313" key="7">
    <source>
        <dbReference type="EMBL" id="MBF4693393.1"/>
    </source>
</evidence>
<feature type="transmembrane region" description="Helical" evidence="6">
    <location>
        <begin position="66"/>
        <end position="86"/>
    </location>
</feature>
<comment type="subcellular location">
    <subcellularLocation>
        <location evidence="1">Cell membrane</location>
        <topology evidence="1">Multi-pass membrane protein</topology>
    </subcellularLocation>
</comment>
<evidence type="ECO:0000313" key="8">
    <source>
        <dbReference type="Proteomes" id="UP000614200"/>
    </source>
</evidence>
<protein>
    <submittedName>
        <fullName evidence="7">ABC transporter permease</fullName>
    </submittedName>
</protein>
<evidence type="ECO:0000256" key="4">
    <source>
        <dbReference type="ARBA" id="ARBA00022989"/>
    </source>
</evidence>
<evidence type="ECO:0000256" key="3">
    <source>
        <dbReference type="ARBA" id="ARBA00022692"/>
    </source>
</evidence>
<keyword evidence="8" id="KW-1185">Reference proteome</keyword>
<gene>
    <name evidence="7" type="ORF">ISU02_09690</name>
</gene>
<keyword evidence="2" id="KW-1003">Cell membrane</keyword>
<dbReference type="PANTHER" id="PTHR43370:SF1">
    <property type="entry name" value="GUANOSINE ABC TRANSPORTER PERMEASE PROTEIN NUPQ"/>
    <property type="match status" value="1"/>
</dbReference>
<reference evidence="7 8" key="1">
    <citation type="submission" date="2020-11" db="EMBL/GenBank/DDBJ databases">
        <title>Fusibacter basophilias sp. nov.</title>
        <authorList>
            <person name="Qiu D."/>
        </authorList>
    </citation>
    <scope>NUCLEOTIDE SEQUENCE [LARGE SCALE GENOMIC DNA]</scope>
    <source>
        <strain evidence="7 8">Q10-2</strain>
    </source>
</reference>
<feature type="transmembrane region" description="Helical" evidence="6">
    <location>
        <begin position="92"/>
        <end position="114"/>
    </location>
</feature>
<dbReference type="PANTHER" id="PTHR43370">
    <property type="entry name" value="SUGAR ABC TRANSPORTER INTEGRAL MEMBRANE PROTEIN-RELATED"/>
    <property type="match status" value="1"/>
</dbReference>
<evidence type="ECO:0000256" key="6">
    <source>
        <dbReference type="SAM" id="Phobius"/>
    </source>
</evidence>
<evidence type="ECO:0000256" key="5">
    <source>
        <dbReference type="ARBA" id="ARBA00023136"/>
    </source>
</evidence>
<evidence type="ECO:0000256" key="2">
    <source>
        <dbReference type="ARBA" id="ARBA00022475"/>
    </source>
</evidence>
<keyword evidence="4 6" id="KW-1133">Transmembrane helix</keyword>
<evidence type="ECO:0000256" key="1">
    <source>
        <dbReference type="ARBA" id="ARBA00004651"/>
    </source>
</evidence>
<comment type="caution">
    <text evidence="7">The sequence shown here is derived from an EMBL/GenBank/DDBJ whole genome shotgun (WGS) entry which is preliminary data.</text>
</comment>
<dbReference type="EMBL" id="JADKNH010000005">
    <property type="protein sequence ID" value="MBF4693393.1"/>
    <property type="molecule type" value="Genomic_DNA"/>
</dbReference>
<keyword evidence="5 6" id="KW-0472">Membrane</keyword>
<dbReference type="Proteomes" id="UP000614200">
    <property type="component" value="Unassembled WGS sequence"/>
</dbReference>
<feature type="transmembrane region" description="Helical" evidence="6">
    <location>
        <begin position="199"/>
        <end position="221"/>
    </location>
</feature>
<feature type="transmembrane region" description="Helical" evidence="6">
    <location>
        <begin position="279"/>
        <end position="296"/>
    </location>
</feature>
<proteinExistence type="predicted"/>
<keyword evidence="3 6" id="KW-0812">Transmembrane</keyword>
<name>A0ABR9ZTC5_9FIRM</name>
<accession>A0ABR9ZTC5</accession>
<feature type="transmembrane region" description="Helical" evidence="6">
    <location>
        <begin position="38"/>
        <end position="59"/>
    </location>
</feature>
<sequence length="309" mass="32712">MIMHMIWNDAFWFAVIRVTTPILYATLGAVIASRAGAINIGIEGTMLTGALMGVLFSALTQNAWMGLLAAMLSGALLGAMLAYFALKMKSNIVLTGIAINILSAGGTIFLLTTITGDKGISTSLNSKVLPNIDMPFIADLPVIGPILSGHNVLTYLVLVCIVMVHILFNHTALGLRIRAVGEAPESADSVGINVFKIKIIALVLSGILAGMGGAFLSMGYMSWFSAGMTAGRGYIALAARAIAGNSSVGALFASLLFGFADTLSNYLQSVQIPVEFIHMIPYVITILGFIVISVVNNKREVMRKKRQLG</sequence>
<dbReference type="InterPro" id="IPR001851">
    <property type="entry name" value="ABC_transp_permease"/>
</dbReference>